<accession>A0A843VTK0</accession>
<dbReference type="AlphaFoldDB" id="A0A843VTK0"/>
<dbReference type="EMBL" id="NMUH01002448">
    <property type="protein sequence ID" value="MQM00049.1"/>
    <property type="molecule type" value="Genomic_DNA"/>
</dbReference>
<sequence>MWFQCTRVSSVGRICQPICTTGSLSGITAEEGDAIMNASALLDVIPRTASVTRGTGFRLASDRGDTFKGFKRGVCLGRDFDQSVKSFVSAIQSRGCSVRRRGGCCGVPDGGFFRRSRLPAVRAAREPREDDARSVGVPSARRFWRLPAGLNVAFALDAILISVIKASFQLDRAEEVLFGAGEKLLWLLRQISGGFDIVNARVVQEPREDDARSVGMPSVRRL</sequence>
<gene>
    <name evidence="1" type="ORF">Taro_032779</name>
</gene>
<evidence type="ECO:0000313" key="2">
    <source>
        <dbReference type="Proteomes" id="UP000652761"/>
    </source>
</evidence>
<reference evidence="1" key="1">
    <citation type="submission" date="2017-07" db="EMBL/GenBank/DDBJ databases">
        <title>Taro Niue Genome Assembly and Annotation.</title>
        <authorList>
            <person name="Atibalentja N."/>
            <person name="Keating K."/>
            <person name="Fields C.J."/>
        </authorList>
    </citation>
    <scope>NUCLEOTIDE SEQUENCE</scope>
    <source>
        <strain evidence="1">Niue_2</strain>
        <tissue evidence="1">Leaf</tissue>
    </source>
</reference>
<organism evidence="1 2">
    <name type="scientific">Colocasia esculenta</name>
    <name type="common">Wild taro</name>
    <name type="synonym">Arum esculentum</name>
    <dbReference type="NCBI Taxonomy" id="4460"/>
    <lineage>
        <taxon>Eukaryota</taxon>
        <taxon>Viridiplantae</taxon>
        <taxon>Streptophyta</taxon>
        <taxon>Embryophyta</taxon>
        <taxon>Tracheophyta</taxon>
        <taxon>Spermatophyta</taxon>
        <taxon>Magnoliopsida</taxon>
        <taxon>Liliopsida</taxon>
        <taxon>Araceae</taxon>
        <taxon>Aroideae</taxon>
        <taxon>Colocasieae</taxon>
        <taxon>Colocasia</taxon>
    </lineage>
</organism>
<feature type="non-terminal residue" evidence="1">
    <location>
        <position position="222"/>
    </location>
</feature>
<dbReference type="Proteomes" id="UP000652761">
    <property type="component" value="Unassembled WGS sequence"/>
</dbReference>
<proteinExistence type="predicted"/>
<comment type="caution">
    <text evidence="1">The sequence shown here is derived from an EMBL/GenBank/DDBJ whole genome shotgun (WGS) entry which is preliminary data.</text>
</comment>
<name>A0A843VTK0_COLES</name>
<protein>
    <submittedName>
        <fullName evidence="1">Uncharacterized protein</fullName>
    </submittedName>
</protein>
<evidence type="ECO:0000313" key="1">
    <source>
        <dbReference type="EMBL" id="MQM00049.1"/>
    </source>
</evidence>
<keyword evidence="2" id="KW-1185">Reference proteome</keyword>